<dbReference type="OrthoDB" id="5078127at2759"/>
<reference evidence="1" key="1">
    <citation type="journal article" date="2017" name="Mycologia">
        <title>Fusarium algeriense, sp. nov., a novel toxigenic crown rot pathogen of durum wheat from Algeria is nested in the Fusarium burgessii species complex.</title>
        <authorList>
            <person name="Laraba I."/>
            <person name="Keddad A."/>
            <person name="Boureghda H."/>
            <person name="Abdallah N."/>
            <person name="Vaughan M.M."/>
            <person name="Proctor R.H."/>
            <person name="Busman M."/>
            <person name="O'Donnell K."/>
        </authorList>
    </citation>
    <scope>NUCLEOTIDE SEQUENCE</scope>
    <source>
        <strain evidence="1">NRRL 25174</strain>
    </source>
</reference>
<name>A0A9P5DSS7_9HYPO</name>
<evidence type="ECO:0000313" key="1">
    <source>
        <dbReference type="EMBL" id="KAF4333479.1"/>
    </source>
</evidence>
<reference evidence="1" key="2">
    <citation type="submission" date="2020-02" db="EMBL/GenBank/DDBJ databases">
        <title>Identification and distribution of gene clusters putatively required for synthesis of sphingolipid metabolism inhibitors in phylogenetically diverse species of the filamentous fungus Fusarium.</title>
        <authorList>
            <person name="Kim H.-S."/>
            <person name="Busman M."/>
            <person name="Brown D.W."/>
            <person name="Divon H."/>
            <person name="Uhlig S."/>
            <person name="Proctor R.H."/>
        </authorList>
    </citation>
    <scope>NUCLEOTIDE SEQUENCE</scope>
    <source>
        <strain evidence="1">NRRL 25174</strain>
    </source>
</reference>
<dbReference type="Proteomes" id="UP000730481">
    <property type="component" value="Unassembled WGS sequence"/>
</dbReference>
<gene>
    <name evidence="1" type="ORF">FBEOM_12715</name>
</gene>
<proteinExistence type="predicted"/>
<evidence type="ECO:0000313" key="2">
    <source>
        <dbReference type="Proteomes" id="UP000730481"/>
    </source>
</evidence>
<keyword evidence="2" id="KW-1185">Reference proteome</keyword>
<organism evidence="1 2">
    <name type="scientific">Fusarium beomiforme</name>
    <dbReference type="NCBI Taxonomy" id="44412"/>
    <lineage>
        <taxon>Eukaryota</taxon>
        <taxon>Fungi</taxon>
        <taxon>Dikarya</taxon>
        <taxon>Ascomycota</taxon>
        <taxon>Pezizomycotina</taxon>
        <taxon>Sordariomycetes</taxon>
        <taxon>Hypocreomycetidae</taxon>
        <taxon>Hypocreales</taxon>
        <taxon>Nectriaceae</taxon>
        <taxon>Fusarium</taxon>
        <taxon>Fusarium burgessii species complex</taxon>
    </lineage>
</organism>
<dbReference type="AlphaFoldDB" id="A0A9P5DSS7"/>
<sequence length="692" mass="79084">MGDPWKKTIREIARWVVKEHPFMFAHIQGQPAIAKGVKIPLFLLDSLLRQNSNAEILHITNATKKEYVFKAREKLKTNMSPATQMAKAIKTMDYVEATNMLKLSRKENGWNLQDLRPNTCTIIIIEADPDYSAEFALALSAWTVLVSHHSTSESPMRLITMSWEDVHEMTKDFWNGLLCATEPPLREFVLPYIQRNEPRVIHIPEKKLAAQVMNVWVLKNAPNEKHTCISFQGPTGTDESWDDCHQDRHQGLDFATKPRRIHFIRPDFKIAEKMSHEGLTHIITSKSRRRLIFDRQTRQNVTVTIRCSDSEEKQQMSWAHRVTGPKPNIYTQPGFTYGARQRRRMRIKDEQLGGFLIALAEFDKWPVGIGNMAPLLNPPNEETQVVVEIAGRVASQRIIALSDGSSVRWSLLLPEETHAALYAVLPLVEYDHRLAYFLCMKSSNRMANTAKVQMAAIISASSKDCFDFVGHRPPNVRKINETAQIGLLDNVAHTGTIMMGLGLLKAAIGASRFSLILAEIYIADKHIRVNMDEVKHVMERCRIILEALDACGVKVDKDACFTKQEEAIEFDDFMDVWSHLLKAFTYQIAMVSIDNHGRMFMRDLVSHTLLETTFEVRRSLEWQHLPKNNKGYIAGVYTRANRERGRTTIQDWNWIPPQIWDSWEAGLSGGIEGLRTKFKLTGNHDEVADSTF</sequence>
<comment type="caution">
    <text evidence="1">The sequence shown here is derived from an EMBL/GenBank/DDBJ whole genome shotgun (WGS) entry which is preliminary data.</text>
</comment>
<accession>A0A9P5DSS7</accession>
<dbReference type="EMBL" id="PVQB02000833">
    <property type="protein sequence ID" value="KAF4333479.1"/>
    <property type="molecule type" value="Genomic_DNA"/>
</dbReference>
<protein>
    <submittedName>
        <fullName evidence="1">Uncharacterized protein</fullName>
    </submittedName>
</protein>